<evidence type="ECO:0000256" key="1">
    <source>
        <dbReference type="ARBA" id="ARBA00004651"/>
    </source>
</evidence>
<dbReference type="PANTHER" id="PTHR32063">
    <property type="match status" value="1"/>
</dbReference>
<keyword evidence="7 8" id="KW-0472">Membrane</keyword>
<evidence type="ECO:0000256" key="8">
    <source>
        <dbReference type="SAM" id="Phobius"/>
    </source>
</evidence>
<evidence type="ECO:0000313" key="10">
    <source>
        <dbReference type="Proteomes" id="UP001370348"/>
    </source>
</evidence>
<dbReference type="PRINTS" id="PR00702">
    <property type="entry name" value="ACRIFLAVINRP"/>
</dbReference>
<feature type="transmembrane region" description="Helical" evidence="8">
    <location>
        <begin position="523"/>
        <end position="543"/>
    </location>
</feature>
<dbReference type="EMBL" id="CP089984">
    <property type="protein sequence ID" value="WXB13328.1"/>
    <property type="molecule type" value="Genomic_DNA"/>
</dbReference>
<feature type="transmembrane region" description="Helical" evidence="8">
    <location>
        <begin position="988"/>
        <end position="1014"/>
    </location>
</feature>
<organism evidence="9 10">
    <name type="scientific">Pendulispora albinea</name>
    <dbReference type="NCBI Taxonomy" id="2741071"/>
    <lineage>
        <taxon>Bacteria</taxon>
        <taxon>Pseudomonadati</taxon>
        <taxon>Myxococcota</taxon>
        <taxon>Myxococcia</taxon>
        <taxon>Myxococcales</taxon>
        <taxon>Sorangiineae</taxon>
        <taxon>Pendulisporaceae</taxon>
        <taxon>Pendulispora</taxon>
    </lineage>
</organism>
<evidence type="ECO:0000256" key="7">
    <source>
        <dbReference type="ARBA" id="ARBA00023136"/>
    </source>
</evidence>
<evidence type="ECO:0000256" key="6">
    <source>
        <dbReference type="ARBA" id="ARBA00022989"/>
    </source>
</evidence>
<keyword evidence="4" id="KW-1003">Cell membrane</keyword>
<feature type="transmembrane region" description="Helical" evidence="8">
    <location>
        <begin position="335"/>
        <end position="354"/>
    </location>
</feature>
<evidence type="ECO:0000313" key="9">
    <source>
        <dbReference type="EMBL" id="WXB13328.1"/>
    </source>
</evidence>
<comment type="similarity">
    <text evidence="2">Belongs to the resistance-nodulation-cell division (RND) (TC 2.A.6) family.</text>
</comment>
<keyword evidence="6 8" id="KW-1133">Transmembrane helix</keyword>
<sequence>MIARLVSICLQKRWLMVAVFAMVAAFGYYSFTTLAIEAYPDIADTTAQVITQYPGHAAEEVEEQITIPIERELNGIPGLHVMRSRSTFGLSLITLVFRDGVEDYWARTRIRERVSGVALPDGATPSLDPLTSPTGEIFRYVLASSSRSQRELKELQQWVVVPTIKQVFGVADVTNFGGETTQFQLALDPARLAQYGLSLTQVVAAIKANNANAGGSILVRGDQAAVVRGIGLVRNLDDLGNIVVSESRGTPVFVRNLGTLKLGALTRNGIAGRDDEPDVVTGIVLLLRGVNPSVALTGIHEKIDALNRGGLLPPDVKVVPYLDRTDLVHTTLSTVSHTLLEGIGLVLIVLILFLGSVRSALIVALTIPLSLMIAFILMATTDIPANLLSLGAIDFGVIVDGAVVVLENMLRKREEEPSAALSVDDARSSASQVARPMFFATAIIITAYLPLFAFQRVEKKLFTPMAYTVGYALAGAALCALALIPGLAFTVLRKPRKLFHNPVLEWLGHRYERYLAAVVRRPWASLAPGIGALALGVVLSVAIGREFLPTLDEGSIWLQVTLPPGISLQKASTMASEIRQATREFPEVTTVVTQLGRNDDGTDSWTPSHIEASVSLRPYATWANGKTKHDLIAQLAARYEKIPGVTVGFSQPMIDGVNDKIAGAHSELVIKVFGRDFAEMRRVATEIVEVLKATPGSADVSIDQEPPLPQLQILVNREAAARVGVNVTDIADLIEIGIGGRPVGQIFQGERRYDITARFVESVRSSEETIGNLTLSAPNGARIPLSQVATIGFRTGESTITREGNGRHLTVKLNLRGRDLASFLEDAHGRIDRAVKFDSQIYSVRWGGQFENQQRAQARLAIIVPLALGLIFLLLYGAFGTLRHAAMILASVPLALVGGMIALLLRGMTLNVSSAVGFIALFGVAVQNGVIMVSNLNHMRGTLSLREAVIHGAKDRLRPVLMTATVATLGLLPAALAHGIGSDVQRPLATVVVGGLATATVLTLLVLPALYLVVERRVLDGAGSAGGGAP</sequence>
<keyword evidence="5 8" id="KW-0812">Transmembrane</keyword>
<feature type="transmembrane region" description="Helical" evidence="8">
    <location>
        <begin position="361"/>
        <end position="381"/>
    </location>
</feature>
<feature type="transmembrane region" description="Helical" evidence="8">
    <location>
        <begin position="860"/>
        <end position="879"/>
    </location>
</feature>
<dbReference type="SUPFAM" id="SSF82714">
    <property type="entry name" value="Multidrug efflux transporter AcrB TolC docking domain, DN and DC subdomains"/>
    <property type="match status" value="2"/>
</dbReference>
<keyword evidence="10" id="KW-1185">Reference proteome</keyword>
<dbReference type="RefSeq" id="WP_394822951.1">
    <property type="nucleotide sequence ID" value="NZ_CP089984.1"/>
</dbReference>
<protein>
    <submittedName>
        <fullName evidence="9">CusA/CzcA family heavy metal efflux RND transporter</fullName>
    </submittedName>
</protein>
<evidence type="ECO:0000256" key="3">
    <source>
        <dbReference type="ARBA" id="ARBA00022448"/>
    </source>
</evidence>
<feature type="transmembrane region" description="Helical" evidence="8">
    <location>
        <begin position="387"/>
        <end position="406"/>
    </location>
</feature>
<accession>A0ABZ2LQY0</accession>
<feature type="transmembrane region" description="Helical" evidence="8">
    <location>
        <begin position="886"/>
        <end position="909"/>
    </location>
</feature>
<dbReference type="Pfam" id="PF00873">
    <property type="entry name" value="ACR_tran"/>
    <property type="match status" value="1"/>
</dbReference>
<keyword evidence="3" id="KW-0813">Transport</keyword>
<comment type="subcellular location">
    <subcellularLocation>
        <location evidence="1">Cell membrane</location>
        <topology evidence="1">Multi-pass membrane protein</topology>
    </subcellularLocation>
</comment>
<evidence type="ECO:0000256" key="4">
    <source>
        <dbReference type="ARBA" id="ARBA00022475"/>
    </source>
</evidence>
<feature type="transmembrane region" description="Helical" evidence="8">
    <location>
        <begin position="957"/>
        <end position="976"/>
    </location>
</feature>
<dbReference type="SUPFAM" id="SSF82866">
    <property type="entry name" value="Multidrug efflux transporter AcrB transmembrane domain"/>
    <property type="match status" value="2"/>
</dbReference>
<evidence type="ECO:0000256" key="2">
    <source>
        <dbReference type="ARBA" id="ARBA00010942"/>
    </source>
</evidence>
<reference evidence="9 10" key="1">
    <citation type="submission" date="2021-12" db="EMBL/GenBank/DDBJ databases">
        <title>Discovery of the Pendulisporaceae a myxobacterial family with distinct sporulation behavior and unique specialized metabolism.</title>
        <authorList>
            <person name="Garcia R."/>
            <person name="Popoff A."/>
            <person name="Bader C.D."/>
            <person name="Loehr J."/>
            <person name="Walesch S."/>
            <person name="Walt C."/>
            <person name="Boldt J."/>
            <person name="Bunk B."/>
            <person name="Haeckl F.J.F.P.J."/>
            <person name="Gunesch A.P."/>
            <person name="Birkelbach J."/>
            <person name="Nuebel U."/>
            <person name="Pietschmann T."/>
            <person name="Bach T."/>
            <person name="Mueller R."/>
        </authorList>
    </citation>
    <scope>NUCLEOTIDE SEQUENCE [LARGE SCALE GENOMIC DNA]</scope>
    <source>
        <strain evidence="9 10">MSr11954</strain>
    </source>
</reference>
<evidence type="ECO:0000256" key="5">
    <source>
        <dbReference type="ARBA" id="ARBA00022692"/>
    </source>
</evidence>
<dbReference type="InterPro" id="IPR001036">
    <property type="entry name" value="Acrflvin-R"/>
</dbReference>
<proteinExistence type="inferred from homology"/>
<dbReference type="Gene3D" id="1.20.1640.10">
    <property type="entry name" value="Multidrug efflux transporter AcrB transmembrane domain"/>
    <property type="match status" value="2"/>
</dbReference>
<dbReference type="Gene3D" id="3.30.70.1440">
    <property type="entry name" value="Multidrug efflux transporter AcrB pore domain"/>
    <property type="match status" value="1"/>
</dbReference>
<dbReference type="Gene3D" id="3.30.70.1320">
    <property type="entry name" value="Multidrug efflux transporter AcrB pore domain like"/>
    <property type="match status" value="1"/>
</dbReference>
<dbReference type="Proteomes" id="UP001370348">
    <property type="component" value="Chromosome"/>
</dbReference>
<feature type="transmembrane region" description="Helical" evidence="8">
    <location>
        <begin position="437"/>
        <end position="457"/>
    </location>
</feature>
<dbReference type="InterPro" id="IPR004763">
    <property type="entry name" value="CusA-like"/>
</dbReference>
<feature type="transmembrane region" description="Helical" evidence="8">
    <location>
        <begin position="469"/>
        <end position="492"/>
    </location>
</feature>
<name>A0ABZ2LQY0_9BACT</name>
<dbReference type="NCBIfam" id="TIGR00914">
    <property type="entry name" value="2A0601"/>
    <property type="match status" value="1"/>
</dbReference>
<dbReference type="SUPFAM" id="SSF82693">
    <property type="entry name" value="Multidrug efflux transporter AcrB pore domain, PN1, PN2, PC1 and PC2 subdomains"/>
    <property type="match status" value="3"/>
</dbReference>
<feature type="transmembrane region" description="Helical" evidence="8">
    <location>
        <begin position="915"/>
        <end position="936"/>
    </location>
</feature>
<dbReference type="Gene3D" id="3.30.70.1430">
    <property type="entry name" value="Multidrug efflux transporter AcrB pore domain"/>
    <property type="match status" value="2"/>
</dbReference>
<dbReference type="PANTHER" id="PTHR32063:SF17">
    <property type="entry name" value="CATION EFFLUX SYSTEM PROTEIN"/>
    <property type="match status" value="1"/>
</dbReference>
<dbReference type="Gene3D" id="3.30.2090.10">
    <property type="entry name" value="Multidrug efflux transporter AcrB TolC docking domain, DN and DC subdomains"/>
    <property type="match status" value="2"/>
</dbReference>
<gene>
    <name evidence="9" type="ORF">LZC94_36480</name>
</gene>
<feature type="transmembrane region" description="Helical" evidence="8">
    <location>
        <begin position="14"/>
        <end position="31"/>
    </location>
</feature>
<dbReference type="InterPro" id="IPR027463">
    <property type="entry name" value="AcrB_DN_DC_subdom"/>
</dbReference>